<dbReference type="RefSeq" id="WP_197719975.1">
    <property type="nucleotide sequence ID" value="NZ_AP018920.1"/>
</dbReference>
<accession>A0A1Y2MQF0</accession>
<sequence>MTPDDRPIESTISPPPERLVAELCARVQALEAWRTHQTDLLDELLNGMPATEQSPSDAGEDDDLDGDGLDADALIVWVHDTITSMIARPLRGELTWCPLWWEHPEAVFRLEALRRAWTELAPEPGAAMSIWIRDHLDPCLRELLTPLGPFADCAHNERYRALNGHTPIATLPTRTPA</sequence>
<dbReference type="Pfam" id="PF16259">
    <property type="entry name" value="DUF4913"/>
    <property type="match status" value="1"/>
</dbReference>
<proteinExistence type="predicted"/>
<organism evidence="1 2">
    <name type="scientific">Pseudonocardia autotrophica</name>
    <name type="common">Amycolata autotrophica</name>
    <name type="synonym">Nocardia autotrophica</name>
    <dbReference type="NCBI Taxonomy" id="2074"/>
    <lineage>
        <taxon>Bacteria</taxon>
        <taxon>Bacillati</taxon>
        <taxon>Actinomycetota</taxon>
        <taxon>Actinomycetes</taxon>
        <taxon>Pseudonocardiales</taxon>
        <taxon>Pseudonocardiaceae</taxon>
        <taxon>Pseudonocardia</taxon>
    </lineage>
</organism>
<dbReference type="InterPro" id="IPR032584">
    <property type="entry name" value="DUF4913"/>
</dbReference>
<dbReference type="STRING" id="2074.BG845_04767"/>
<dbReference type="Proteomes" id="UP000194360">
    <property type="component" value="Unassembled WGS sequence"/>
</dbReference>
<dbReference type="EMBL" id="MIGB01000030">
    <property type="protein sequence ID" value="OSY37464.1"/>
    <property type="molecule type" value="Genomic_DNA"/>
</dbReference>
<protein>
    <recommendedName>
        <fullName evidence="3">DUF4913 domain-containing protein</fullName>
    </recommendedName>
</protein>
<reference evidence="1 2" key="1">
    <citation type="submission" date="2016-09" db="EMBL/GenBank/DDBJ databases">
        <title>Pseudonocardia autotrophica DSM535, a candidate organism with high potential of specific P450 cytochromes.</title>
        <authorList>
            <person name="Grumaz C."/>
            <person name="Vainshtein Y."/>
            <person name="Kirstahler P."/>
            <person name="Sohn K."/>
        </authorList>
    </citation>
    <scope>NUCLEOTIDE SEQUENCE [LARGE SCALE GENOMIC DNA]</scope>
    <source>
        <strain evidence="1 2">DSM 535</strain>
    </source>
</reference>
<name>A0A1Y2MQF0_PSEAH</name>
<evidence type="ECO:0008006" key="3">
    <source>
        <dbReference type="Google" id="ProtNLM"/>
    </source>
</evidence>
<evidence type="ECO:0000313" key="2">
    <source>
        <dbReference type="Proteomes" id="UP000194360"/>
    </source>
</evidence>
<comment type="caution">
    <text evidence="1">The sequence shown here is derived from an EMBL/GenBank/DDBJ whole genome shotgun (WGS) entry which is preliminary data.</text>
</comment>
<keyword evidence="2" id="KW-1185">Reference proteome</keyword>
<evidence type="ECO:0000313" key="1">
    <source>
        <dbReference type="EMBL" id="OSY37464.1"/>
    </source>
</evidence>
<gene>
    <name evidence="1" type="ORF">BG845_04767</name>
</gene>
<dbReference type="AlphaFoldDB" id="A0A1Y2MQF0"/>